<evidence type="ECO:0000256" key="2">
    <source>
        <dbReference type="ARBA" id="ARBA00004123"/>
    </source>
</evidence>
<dbReference type="PANTHER" id="PTHR24055">
    <property type="entry name" value="MITOGEN-ACTIVATED PROTEIN KINASE"/>
    <property type="match status" value="1"/>
</dbReference>
<feature type="compositionally biased region" description="Low complexity" evidence="22">
    <location>
        <begin position="337"/>
        <end position="348"/>
    </location>
</feature>
<comment type="cofactor">
    <cofactor evidence="1">
        <name>Mg(2+)</name>
        <dbReference type="ChEBI" id="CHEBI:18420"/>
    </cofactor>
</comment>
<dbReference type="FunFam" id="1.10.510.10:FF:000104">
    <property type="entry name" value="serine/threonine-protein kinase MAK isoform X1"/>
    <property type="match status" value="1"/>
</dbReference>
<evidence type="ECO:0000256" key="14">
    <source>
        <dbReference type="ARBA" id="ARBA00022840"/>
    </source>
</evidence>
<dbReference type="InterPro" id="IPR017441">
    <property type="entry name" value="Protein_kinase_ATP_BS"/>
</dbReference>
<feature type="compositionally biased region" description="Basic and acidic residues" evidence="22">
    <location>
        <begin position="418"/>
        <end position="432"/>
    </location>
</feature>
<evidence type="ECO:0000256" key="21">
    <source>
        <dbReference type="PROSITE-ProRule" id="PRU10141"/>
    </source>
</evidence>
<keyword evidence="24" id="KW-1185">Reference proteome</keyword>
<feature type="region of interest" description="Disordered" evidence="22">
    <location>
        <begin position="295"/>
        <end position="432"/>
    </location>
</feature>
<evidence type="ECO:0000256" key="13">
    <source>
        <dbReference type="ARBA" id="ARBA00022777"/>
    </source>
</evidence>
<dbReference type="Proteomes" id="UP000515152">
    <property type="component" value="Unplaced"/>
</dbReference>
<dbReference type="GO" id="GO:0046872">
    <property type="term" value="F:metal ion binding"/>
    <property type="evidence" value="ECO:0007669"/>
    <property type="project" value="UniProtKB-KW"/>
</dbReference>
<keyword evidence="13 25" id="KW-0418">Kinase</keyword>
<keyword evidence="16" id="KW-0206">Cytoskeleton</keyword>
<feature type="compositionally biased region" description="Polar residues" evidence="22">
    <location>
        <begin position="630"/>
        <end position="645"/>
    </location>
</feature>
<comment type="catalytic activity">
    <reaction evidence="20">
        <text>L-seryl-[protein] + ATP = O-phospho-L-seryl-[protein] + ADP + H(+)</text>
        <dbReference type="Rhea" id="RHEA:17989"/>
        <dbReference type="Rhea" id="RHEA-COMP:9863"/>
        <dbReference type="Rhea" id="RHEA-COMP:11604"/>
        <dbReference type="ChEBI" id="CHEBI:15378"/>
        <dbReference type="ChEBI" id="CHEBI:29999"/>
        <dbReference type="ChEBI" id="CHEBI:30616"/>
        <dbReference type="ChEBI" id="CHEBI:83421"/>
        <dbReference type="ChEBI" id="CHEBI:456216"/>
        <dbReference type="EC" id="2.7.11.1"/>
    </reaction>
</comment>
<evidence type="ECO:0000256" key="8">
    <source>
        <dbReference type="ARBA" id="ARBA00022527"/>
    </source>
</evidence>
<dbReference type="SMART" id="SM00220">
    <property type="entry name" value="S_TKc"/>
    <property type="match status" value="1"/>
</dbReference>
<comment type="similarity">
    <text evidence="5">Belongs to the protein kinase superfamily. CMGC Ser/Thr protein kinase family. CDC2/CDKX subfamily.</text>
</comment>
<feature type="domain" description="Protein kinase" evidence="23">
    <location>
        <begin position="4"/>
        <end position="284"/>
    </location>
</feature>
<evidence type="ECO:0000256" key="7">
    <source>
        <dbReference type="ARBA" id="ARBA00022490"/>
    </source>
</evidence>
<evidence type="ECO:0000256" key="4">
    <source>
        <dbReference type="ARBA" id="ARBA00004245"/>
    </source>
</evidence>
<feature type="region of interest" description="Disordered" evidence="22">
    <location>
        <begin position="586"/>
        <end position="669"/>
    </location>
</feature>
<evidence type="ECO:0000256" key="12">
    <source>
        <dbReference type="ARBA" id="ARBA00022741"/>
    </source>
</evidence>
<evidence type="ECO:0000313" key="25">
    <source>
        <dbReference type="RefSeq" id="XP_042561421.1"/>
    </source>
</evidence>
<evidence type="ECO:0000256" key="3">
    <source>
        <dbReference type="ARBA" id="ARBA00004138"/>
    </source>
</evidence>
<feature type="compositionally biased region" description="Basic and acidic residues" evidence="22">
    <location>
        <begin position="619"/>
        <end position="629"/>
    </location>
</feature>
<evidence type="ECO:0000256" key="20">
    <source>
        <dbReference type="ARBA" id="ARBA00048679"/>
    </source>
</evidence>
<evidence type="ECO:0000259" key="23">
    <source>
        <dbReference type="PROSITE" id="PS50011"/>
    </source>
</evidence>
<keyword evidence="12 21" id="KW-0547">Nucleotide-binding</keyword>
<evidence type="ECO:0000256" key="22">
    <source>
        <dbReference type="SAM" id="MobiDB-lite"/>
    </source>
</evidence>
<evidence type="ECO:0000256" key="9">
    <source>
        <dbReference type="ARBA" id="ARBA00022553"/>
    </source>
</evidence>
<keyword evidence="18" id="KW-0966">Cell projection</keyword>
<keyword evidence="14 21" id="KW-0067">ATP-binding</keyword>
<name>A0A8M1KBJ0_CLUHA</name>
<evidence type="ECO:0000256" key="1">
    <source>
        <dbReference type="ARBA" id="ARBA00001946"/>
    </source>
</evidence>
<comment type="subcellular location">
    <subcellularLocation>
        <location evidence="3">Cell projection</location>
        <location evidence="3">Cilium</location>
    </subcellularLocation>
    <subcellularLocation>
        <location evidence="4">Cytoplasm</location>
        <location evidence="4">Cytoskeleton</location>
    </subcellularLocation>
    <subcellularLocation>
        <location evidence="2">Nucleus</location>
    </subcellularLocation>
</comment>
<feature type="compositionally biased region" description="Basic and acidic residues" evidence="22">
    <location>
        <begin position="349"/>
        <end position="362"/>
    </location>
</feature>
<feature type="binding site" evidence="21">
    <location>
        <position position="33"/>
    </location>
    <ligand>
        <name>ATP</name>
        <dbReference type="ChEBI" id="CHEBI:30616"/>
    </ligand>
</feature>
<dbReference type="InterPro" id="IPR050117">
    <property type="entry name" value="MAPK"/>
</dbReference>
<sequence length="669" mass="74888">MNRYTTLKQLGDGTYGSVLMGKSNESGELVAIKRMKRKFYSWEECMNLREVKSLKKLNHANVVKLKEVIRENDHLYFVFEYMKENLYQLMKDRNKLFPESVIRNMCFQILQGLSFIHKHGFFHRDMKPENLLCMGPELVKIADFGLAREIRSRPPYTDYVSTRWYRAPEVLLRSSVYSSPIDLWAVGCIMAELYTLRPLFPGNSEVDEIFKICQVLGTVKKSDWPEGYQLASAMNFRFPQCVPTPLKTLIPNASNEAIALMKDLLQWDPKKRPTAVQVLRYPYFQVGQLLGPRPLSSDLRKAQAKSSQPTDPKPALHSASEPVLKSSTKLSGRNAHQPLQPLPQNVPQAEHHADPLKQERPHGLPKKSSLPGNENTMAGVKSGRRRWGQNMSKPSDSWDESDRSDSVSSSKKPSIGPEEEKTNKDSSAPSKEHKALYTFSTVTKLPSNIKVNQSDLGVQNSSSARQHYLRQSRYLPGLISKNTSSVSDKDTCKDPQDSTMNLLNNPLAPIGAGSSITRVNAEEGASKSSDKPKEKTLERIEQPKGNFISTTYNLSGGYIPSFQKREVGSVGQRIQLAPIGGQHALDLSAAPDSKTGKTKPSKPKPISSTSITESNEDYEGWKKRMERSQLKGSSYSALGKTSGNLLTRAPPVQPVHGRVDWAAKYGTHR</sequence>
<dbReference type="GeneID" id="122130740"/>
<feature type="region of interest" description="Disordered" evidence="22">
    <location>
        <begin position="505"/>
        <end position="542"/>
    </location>
</feature>
<keyword evidence="7" id="KW-0963">Cytoplasm</keyword>
<keyword evidence="10" id="KW-0808">Transferase</keyword>
<evidence type="ECO:0000256" key="15">
    <source>
        <dbReference type="ARBA" id="ARBA00022842"/>
    </source>
</evidence>
<dbReference type="GO" id="GO:0005634">
    <property type="term" value="C:nucleus"/>
    <property type="evidence" value="ECO:0007669"/>
    <property type="project" value="UniProtKB-SubCell"/>
</dbReference>
<gene>
    <name evidence="25" type="primary">mak</name>
</gene>
<keyword evidence="17" id="KW-0539">Nucleus</keyword>
<dbReference type="Pfam" id="PF00069">
    <property type="entry name" value="Pkinase"/>
    <property type="match status" value="1"/>
</dbReference>
<reference evidence="25" key="1">
    <citation type="submission" date="2025-08" db="UniProtKB">
        <authorList>
            <consortium name="RefSeq"/>
        </authorList>
    </citation>
    <scope>IDENTIFICATION</scope>
</reference>
<evidence type="ECO:0000256" key="11">
    <source>
        <dbReference type="ARBA" id="ARBA00022723"/>
    </source>
</evidence>
<dbReference type="PROSITE" id="PS00107">
    <property type="entry name" value="PROTEIN_KINASE_ATP"/>
    <property type="match status" value="1"/>
</dbReference>
<evidence type="ECO:0000256" key="6">
    <source>
        <dbReference type="ARBA" id="ARBA00012513"/>
    </source>
</evidence>
<dbReference type="InterPro" id="IPR008271">
    <property type="entry name" value="Ser/Thr_kinase_AS"/>
</dbReference>
<evidence type="ECO:0000256" key="5">
    <source>
        <dbReference type="ARBA" id="ARBA00006485"/>
    </source>
</evidence>
<evidence type="ECO:0000256" key="17">
    <source>
        <dbReference type="ARBA" id="ARBA00023242"/>
    </source>
</evidence>
<keyword evidence="9" id="KW-0597">Phosphoprotein</keyword>
<dbReference type="FunFam" id="3.30.200.20:FF:000071">
    <property type="entry name" value="serine/threonine-protein kinase MAK isoform X1"/>
    <property type="match status" value="1"/>
</dbReference>
<keyword evidence="11" id="KW-0479">Metal-binding</keyword>
<evidence type="ECO:0000256" key="19">
    <source>
        <dbReference type="ARBA" id="ARBA00047899"/>
    </source>
</evidence>
<keyword evidence="15" id="KW-0460">Magnesium</keyword>
<evidence type="ECO:0000256" key="18">
    <source>
        <dbReference type="ARBA" id="ARBA00023273"/>
    </source>
</evidence>
<dbReference type="GO" id="GO:0005524">
    <property type="term" value="F:ATP binding"/>
    <property type="evidence" value="ECO:0007669"/>
    <property type="project" value="UniProtKB-UniRule"/>
</dbReference>
<accession>A0A8M1KBJ0</accession>
<organism evidence="24 25">
    <name type="scientific">Clupea harengus</name>
    <name type="common">Atlantic herring</name>
    <dbReference type="NCBI Taxonomy" id="7950"/>
    <lineage>
        <taxon>Eukaryota</taxon>
        <taxon>Metazoa</taxon>
        <taxon>Chordata</taxon>
        <taxon>Craniata</taxon>
        <taxon>Vertebrata</taxon>
        <taxon>Euteleostomi</taxon>
        <taxon>Actinopterygii</taxon>
        <taxon>Neopterygii</taxon>
        <taxon>Teleostei</taxon>
        <taxon>Clupei</taxon>
        <taxon>Clupeiformes</taxon>
        <taxon>Clupeoidei</taxon>
        <taxon>Clupeidae</taxon>
        <taxon>Clupea</taxon>
    </lineage>
</organism>
<dbReference type="GO" id="GO:0004674">
    <property type="term" value="F:protein serine/threonine kinase activity"/>
    <property type="evidence" value="ECO:0007669"/>
    <property type="project" value="UniProtKB-KW"/>
</dbReference>
<proteinExistence type="inferred from homology"/>
<dbReference type="PROSITE" id="PS00108">
    <property type="entry name" value="PROTEIN_KINASE_ST"/>
    <property type="match status" value="1"/>
</dbReference>
<dbReference type="EC" id="2.7.11.1" evidence="6"/>
<feature type="compositionally biased region" description="Basic and acidic residues" evidence="22">
    <location>
        <begin position="520"/>
        <end position="542"/>
    </location>
</feature>
<dbReference type="InterPro" id="IPR000719">
    <property type="entry name" value="Prot_kinase_dom"/>
</dbReference>
<dbReference type="PROSITE" id="PS50011">
    <property type="entry name" value="PROTEIN_KINASE_DOM"/>
    <property type="match status" value="1"/>
</dbReference>
<keyword evidence="8" id="KW-0723">Serine/threonine-protein kinase</keyword>
<dbReference type="CDD" id="cd07830">
    <property type="entry name" value="STKc_MAK_like"/>
    <property type="match status" value="1"/>
</dbReference>
<evidence type="ECO:0000313" key="24">
    <source>
        <dbReference type="Proteomes" id="UP000515152"/>
    </source>
</evidence>
<evidence type="ECO:0000256" key="16">
    <source>
        <dbReference type="ARBA" id="ARBA00023212"/>
    </source>
</evidence>
<dbReference type="AlphaFoldDB" id="A0A8M1KBJ0"/>
<dbReference type="RefSeq" id="XP_042561421.1">
    <property type="nucleotide sequence ID" value="XM_042705487.1"/>
</dbReference>
<dbReference type="GO" id="GO:0005929">
    <property type="term" value="C:cilium"/>
    <property type="evidence" value="ECO:0007669"/>
    <property type="project" value="UniProtKB-SubCell"/>
</dbReference>
<dbReference type="GO" id="GO:0005856">
    <property type="term" value="C:cytoskeleton"/>
    <property type="evidence" value="ECO:0007669"/>
    <property type="project" value="UniProtKB-SubCell"/>
</dbReference>
<protein>
    <recommendedName>
        <fullName evidence="6">non-specific serine/threonine protein kinase</fullName>
        <ecNumber evidence="6">2.7.11.1</ecNumber>
    </recommendedName>
</protein>
<evidence type="ECO:0000256" key="10">
    <source>
        <dbReference type="ARBA" id="ARBA00022679"/>
    </source>
</evidence>
<comment type="catalytic activity">
    <reaction evidence="19">
        <text>L-threonyl-[protein] + ATP = O-phospho-L-threonyl-[protein] + ADP + H(+)</text>
        <dbReference type="Rhea" id="RHEA:46608"/>
        <dbReference type="Rhea" id="RHEA-COMP:11060"/>
        <dbReference type="Rhea" id="RHEA-COMP:11605"/>
        <dbReference type="ChEBI" id="CHEBI:15378"/>
        <dbReference type="ChEBI" id="CHEBI:30013"/>
        <dbReference type="ChEBI" id="CHEBI:30616"/>
        <dbReference type="ChEBI" id="CHEBI:61977"/>
        <dbReference type="ChEBI" id="CHEBI:456216"/>
        <dbReference type="EC" id="2.7.11.1"/>
    </reaction>
</comment>